<evidence type="ECO:0000256" key="7">
    <source>
        <dbReference type="SAM" id="MobiDB-lite"/>
    </source>
</evidence>
<feature type="region of interest" description="Disordered" evidence="7">
    <location>
        <begin position="1"/>
        <end position="54"/>
    </location>
</feature>
<dbReference type="PRINTS" id="PR00367">
    <property type="entry name" value="ETHRSPELEMNT"/>
</dbReference>
<keyword evidence="3" id="KW-0805">Transcription regulation</keyword>
<evidence type="ECO:0000313" key="9">
    <source>
        <dbReference type="EMBL" id="PRQ40160.1"/>
    </source>
</evidence>
<protein>
    <submittedName>
        <fullName evidence="9">Putative transcription factor AP2-EREBP family</fullName>
    </submittedName>
</protein>
<comment type="caution">
    <text evidence="9">The sequence shown here is derived from an EMBL/GenBank/DDBJ whole genome shotgun (WGS) entry which is preliminary data.</text>
</comment>
<dbReference type="PANTHER" id="PTHR31677:SF245">
    <property type="entry name" value="ETHYLENE-RESPONSIVE TRANSCRIPTION FACTOR ESR1"/>
    <property type="match status" value="1"/>
</dbReference>
<evidence type="ECO:0000256" key="4">
    <source>
        <dbReference type="ARBA" id="ARBA00023125"/>
    </source>
</evidence>
<feature type="compositionally biased region" description="Low complexity" evidence="7">
    <location>
        <begin position="24"/>
        <end position="35"/>
    </location>
</feature>
<dbReference type="EMBL" id="PDCK01000042">
    <property type="protein sequence ID" value="PRQ40160.1"/>
    <property type="molecule type" value="Genomic_DNA"/>
</dbReference>
<dbReference type="Gramene" id="PRQ40160">
    <property type="protein sequence ID" value="PRQ40160"/>
    <property type="gene ID" value="RchiOBHm_Chr4g0433071"/>
</dbReference>
<keyword evidence="6" id="KW-0539">Nucleus</keyword>
<reference evidence="9 10" key="1">
    <citation type="journal article" date="2018" name="Nat. Genet.">
        <title>The Rosa genome provides new insights in the design of modern roses.</title>
        <authorList>
            <person name="Bendahmane M."/>
        </authorList>
    </citation>
    <scope>NUCLEOTIDE SEQUENCE [LARGE SCALE GENOMIC DNA]</scope>
    <source>
        <strain evidence="10">cv. Old Blush</strain>
    </source>
</reference>
<dbReference type="STRING" id="74649.A0A2P6R153"/>
<dbReference type="Pfam" id="PF00847">
    <property type="entry name" value="AP2"/>
    <property type="match status" value="1"/>
</dbReference>
<dbReference type="PROSITE" id="PS51032">
    <property type="entry name" value="AP2_ERF"/>
    <property type="match status" value="1"/>
</dbReference>
<name>A0A2P6R153_ROSCH</name>
<evidence type="ECO:0000256" key="1">
    <source>
        <dbReference type="ARBA" id="ARBA00004123"/>
    </source>
</evidence>
<keyword evidence="2" id="KW-0936">Ethylene signaling pathway</keyword>
<keyword evidence="5" id="KW-0804">Transcription</keyword>
<comment type="subcellular location">
    <subcellularLocation>
        <location evidence="1">Nucleus</location>
    </subcellularLocation>
</comment>
<sequence length="428" mass="47357">MEEAFRKLNGFTPTSQPDPTPVPSKKSTATASTTTNKRTLKDAPAGSASTMRYRGVRRRPWGRYAAEIRDPHSKERRWLGTFDTAEEAACAYDYAARTMRGVKARTNFVYPATTHDHLVPAFTFHHPKQSQPSFKNQSNARGYGQYVPNWPPFATYPNDFSGSGSDRSGTTTNTANSTAASLNMLFLRNFINSSSPSQNSSSVVSPNPPHSQAQCFSQNQFQYTNGSSSSPNFSSGGCSSFVNNNTTTSGTTTSHGRSSSSLMMNSTSSGCATHHELPVMESSKNATTTATSFVDSDFFPVESSDTGLLEEVIHQFFPKPFSKESNPPKSVEYYTPTSFNSTLEVKEEQQPHVCPVDFDYQQQQQHQQHQQLGSFNGVQEVAEQTGPFYNDLPVNFQMNSADHSMVVMDHSMFQQYYYPDFVGSLQNA</sequence>
<dbReference type="GO" id="GO:0003677">
    <property type="term" value="F:DNA binding"/>
    <property type="evidence" value="ECO:0007669"/>
    <property type="project" value="UniProtKB-KW"/>
</dbReference>
<dbReference type="SUPFAM" id="SSF54171">
    <property type="entry name" value="DNA-binding domain"/>
    <property type="match status" value="1"/>
</dbReference>
<feature type="region of interest" description="Disordered" evidence="7">
    <location>
        <begin position="248"/>
        <end position="272"/>
    </location>
</feature>
<dbReference type="Gene3D" id="3.30.730.10">
    <property type="entry name" value="AP2/ERF domain"/>
    <property type="match status" value="1"/>
</dbReference>
<dbReference type="Proteomes" id="UP000238479">
    <property type="component" value="Chromosome 4"/>
</dbReference>
<dbReference type="InterPro" id="IPR001471">
    <property type="entry name" value="AP2/ERF_dom"/>
</dbReference>
<dbReference type="GO" id="GO:0003700">
    <property type="term" value="F:DNA-binding transcription factor activity"/>
    <property type="evidence" value="ECO:0007669"/>
    <property type="project" value="InterPro"/>
</dbReference>
<feature type="compositionally biased region" description="Low complexity" evidence="7">
    <location>
        <begin position="248"/>
        <end position="269"/>
    </location>
</feature>
<feature type="domain" description="AP2/ERF" evidence="8">
    <location>
        <begin position="52"/>
        <end position="109"/>
    </location>
</feature>
<dbReference type="InterPro" id="IPR036955">
    <property type="entry name" value="AP2/ERF_dom_sf"/>
</dbReference>
<proteinExistence type="predicted"/>
<dbReference type="OMA" id="WPPFANS"/>
<dbReference type="AlphaFoldDB" id="A0A2P6R153"/>
<organism evidence="9 10">
    <name type="scientific">Rosa chinensis</name>
    <name type="common">China rose</name>
    <dbReference type="NCBI Taxonomy" id="74649"/>
    <lineage>
        <taxon>Eukaryota</taxon>
        <taxon>Viridiplantae</taxon>
        <taxon>Streptophyta</taxon>
        <taxon>Embryophyta</taxon>
        <taxon>Tracheophyta</taxon>
        <taxon>Spermatophyta</taxon>
        <taxon>Magnoliopsida</taxon>
        <taxon>eudicotyledons</taxon>
        <taxon>Gunneridae</taxon>
        <taxon>Pentapetalae</taxon>
        <taxon>rosids</taxon>
        <taxon>fabids</taxon>
        <taxon>Rosales</taxon>
        <taxon>Rosaceae</taxon>
        <taxon>Rosoideae</taxon>
        <taxon>Rosoideae incertae sedis</taxon>
        <taxon>Rosa</taxon>
    </lineage>
</organism>
<evidence type="ECO:0000256" key="6">
    <source>
        <dbReference type="ARBA" id="ARBA00023242"/>
    </source>
</evidence>
<dbReference type="GO" id="GO:0009873">
    <property type="term" value="P:ethylene-activated signaling pathway"/>
    <property type="evidence" value="ECO:0007669"/>
    <property type="project" value="UniProtKB-KW"/>
</dbReference>
<keyword evidence="4" id="KW-0238">DNA-binding</keyword>
<dbReference type="FunFam" id="3.30.730.10:FF:000001">
    <property type="entry name" value="Ethylene-responsive transcription factor 2"/>
    <property type="match status" value="1"/>
</dbReference>
<evidence type="ECO:0000256" key="2">
    <source>
        <dbReference type="ARBA" id="ARBA00022745"/>
    </source>
</evidence>
<evidence type="ECO:0000259" key="8">
    <source>
        <dbReference type="PROSITE" id="PS51032"/>
    </source>
</evidence>
<evidence type="ECO:0000256" key="5">
    <source>
        <dbReference type="ARBA" id="ARBA00023163"/>
    </source>
</evidence>
<dbReference type="PANTHER" id="PTHR31677">
    <property type="entry name" value="AP2 DOMAIN CLASS TRANSCRIPTION FACTOR"/>
    <property type="match status" value="1"/>
</dbReference>
<keyword evidence="10" id="KW-1185">Reference proteome</keyword>
<dbReference type="CDD" id="cd00018">
    <property type="entry name" value="AP2"/>
    <property type="match status" value="1"/>
</dbReference>
<dbReference type="OrthoDB" id="1902708at2759"/>
<dbReference type="GO" id="GO:0005634">
    <property type="term" value="C:nucleus"/>
    <property type="evidence" value="ECO:0007669"/>
    <property type="project" value="UniProtKB-SubCell"/>
</dbReference>
<dbReference type="InterPro" id="IPR016177">
    <property type="entry name" value="DNA-bd_dom_sf"/>
</dbReference>
<accession>A0A2P6R153</accession>
<evidence type="ECO:0000313" key="10">
    <source>
        <dbReference type="Proteomes" id="UP000238479"/>
    </source>
</evidence>
<dbReference type="SMART" id="SM00380">
    <property type="entry name" value="AP2"/>
    <property type="match status" value="1"/>
</dbReference>
<gene>
    <name evidence="9" type="ORF">RchiOBHm_Chr4g0433071</name>
</gene>
<evidence type="ECO:0000256" key="3">
    <source>
        <dbReference type="ARBA" id="ARBA00023015"/>
    </source>
</evidence>